<dbReference type="SUPFAM" id="SSF101148">
    <property type="entry name" value="Plant invertase/pectin methylesterase inhibitor"/>
    <property type="match status" value="1"/>
</dbReference>
<feature type="signal peptide" evidence="1">
    <location>
        <begin position="1"/>
        <end position="26"/>
    </location>
</feature>
<protein>
    <recommendedName>
        <fullName evidence="2">Pectinesterase inhibitor domain-containing protein</fullName>
    </recommendedName>
</protein>
<keyword evidence="4" id="KW-1185">Reference proteome</keyword>
<reference evidence="3 4" key="1">
    <citation type="journal article" date="2024" name="G3 (Bethesda)">
        <title>Genome assembly of Hibiscus sabdariffa L. provides insights into metabolisms of medicinal natural products.</title>
        <authorList>
            <person name="Kim T."/>
        </authorList>
    </citation>
    <scope>NUCLEOTIDE SEQUENCE [LARGE SCALE GENOMIC DNA]</scope>
    <source>
        <strain evidence="3">TK-2024</strain>
        <tissue evidence="3">Old leaves</tissue>
    </source>
</reference>
<organism evidence="3 4">
    <name type="scientific">Hibiscus sabdariffa</name>
    <name type="common">roselle</name>
    <dbReference type="NCBI Taxonomy" id="183260"/>
    <lineage>
        <taxon>Eukaryota</taxon>
        <taxon>Viridiplantae</taxon>
        <taxon>Streptophyta</taxon>
        <taxon>Embryophyta</taxon>
        <taxon>Tracheophyta</taxon>
        <taxon>Spermatophyta</taxon>
        <taxon>Magnoliopsida</taxon>
        <taxon>eudicotyledons</taxon>
        <taxon>Gunneridae</taxon>
        <taxon>Pentapetalae</taxon>
        <taxon>rosids</taxon>
        <taxon>malvids</taxon>
        <taxon>Malvales</taxon>
        <taxon>Malvaceae</taxon>
        <taxon>Malvoideae</taxon>
        <taxon>Hibiscus</taxon>
    </lineage>
</organism>
<gene>
    <name evidence="3" type="ORF">V6N11_049119</name>
</gene>
<name>A0ABR2PXH2_9ROSI</name>
<feature type="chain" id="PRO_5045712929" description="Pectinesterase inhibitor domain-containing protein" evidence="1">
    <location>
        <begin position="27"/>
        <end position="142"/>
    </location>
</feature>
<feature type="domain" description="Pectinesterase inhibitor" evidence="2">
    <location>
        <begin position="70"/>
        <end position="138"/>
    </location>
</feature>
<dbReference type="EMBL" id="JBBPBN010000050">
    <property type="protein sequence ID" value="KAK8993063.1"/>
    <property type="molecule type" value="Genomic_DNA"/>
</dbReference>
<dbReference type="Proteomes" id="UP001396334">
    <property type="component" value="Unassembled WGS sequence"/>
</dbReference>
<accession>A0ABR2PXH2</accession>
<evidence type="ECO:0000256" key="1">
    <source>
        <dbReference type="SAM" id="SignalP"/>
    </source>
</evidence>
<dbReference type="InterPro" id="IPR035513">
    <property type="entry name" value="Invertase/methylesterase_inhib"/>
</dbReference>
<sequence length="142" mass="16413">MLMANANIYYILLLLLSVLKWGQVTSNYVQDTCNVTPLYHHTGTVFQFYQDKSKQVGASRDFGNHRRNQEIAHYLMEVKKYIEMRGRYKISLSDCIEYFQNAIDQLHSSLGVLRNLSARNFYAQMGDVTTWLSAAPTHKTPV</sequence>
<keyword evidence="1" id="KW-0732">Signal</keyword>
<evidence type="ECO:0000313" key="3">
    <source>
        <dbReference type="EMBL" id="KAK8993063.1"/>
    </source>
</evidence>
<evidence type="ECO:0000313" key="4">
    <source>
        <dbReference type="Proteomes" id="UP001396334"/>
    </source>
</evidence>
<proteinExistence type="predicted"/>
<evidence type="ECO:0000259" key="2">
    <source>
        <dbReference type="Pfam" id="PF04043"/>
    </source>
</evidence>
<dbReference type="Pfam" id="PF04043">
    <property type="entry name" value="PMEI"/>
    <property type="match status" value="1"/>
</dbReference>
<dbReference type="Gene3D" id="1.20.140.40">
    <property type="entry name" value="Invertase/pectin methylesterase inhibitor family protein"/>
    <property type="match status" value="1"/>
</dbReference>
<dbReference type="InterPro" id="IPR006501">
    <property type="entry name" value="Pectinesterase_inhib_dom"/>
</dbReference>
<comment type="caution">
    <text evidence="3">The sequence shown here is derived from an EMBL/GenBank/DDBJ whole genome shotgun (WGS) entry which is preliminary data.</text>
</comment>